<dbReference type="CDD" id="cd22461">
    <property type="entry name" value="KH-I_PEPPER_like_rpt3"/>
    <property type="match status" value="1"/>
</dbReference>
<dbReference type="InterPro" id="IPR004087">
    <property type="entry name" value="KH_dom"/>
</dbReference>
<dbReference type="GO" id="GO:0003723">
    <property type="term" value="F:RNA binding"/>
    <property type="evidence" value="ECO:0007669"/>
    <property type="project" value="UniProtKB-UniRule"/>
</dbReference>
<dbReference type="Gene3D" id="3.30.310.210">
    <property type="match status" value="1"/>
</dbReference>
<feature type="region of interest" description="Disordered" evidence="3">
    <location>
        <begin position="196"/>
        <end position="215"/>
    </location>
</feature>
<feature type="compositionally biased region" description="Polar residues" evidence="3">
    <location>
        <begin position="196"/>
        <end position="209"/>
    </location>
</feature>
<feature type="compositionally biased region" description="Pro residues" evidence="3">
    <location>
        <begin position="309"/>
        <end position="333"/>
    </location>
</feature>
<dbReference type="InterPro" id="IPR036612">
    <property type="entry name" value="KH_dom_type_1_sf"/>
</dbReference>
<dbReference type="SMART" id="SM00322">
    <property type="entry name" value="KH"/>
    <property type="match status" value="3"/>
</dbReference>
<dbReference type="PANTHER" id="PTHR10288">
    <property type="entry name" value="KH DOMAIN CONTAINING RNA BINDING PROTEIN"/>
    <property type="match status" value="1"/>
</dbReference>
<reference evidence="5" key="1">
    <citation type="journal article" date="2019" name="BMC Genomics">
        <title>A new reference genome for Sorghum bicolor reveals high levels of sequence similarity between sweet and grain genotypes: implications for the genetics of sugar metabolism.</title>
        <authorList>
            <person name="Cooper E.A."/>
            <person name="Brenton Z.W."/>
            <person name="Flinn B.S."/>
            <person name="Jenkins J."/>
            <person name="Shu S."/>
            <person name="Flowers D."/>
            <person name="Luo F."/>
            <person name="Wang Y."/>
            <person name="Xia P."/>
            <person name="Barry K."/>
            <person name="Daum C."/>
            <person name="Lipzen A."/>
            <person name="Yoshinaga Y."/>
            <person name="Schmutz J."/>
            <person name="Saski C."/>
            <person name="Vermerris W."/>
            <person name="Kresovich S."/>
        </authorList>
    </citation>
    <scope>NUCLEOTIDE SEQUENCE</scope>
</reference>
<evidence type="ECO:0000256" key="2">
    <source>
        <dbReference type="PROSITE-ProRule" id="PRU00117"/>
    </source>
</evidence>
<evidence type="ECO:0000259" key="4">
    <source>
        <dbReference type="SMART" id="SM00322"/>
    </source>
</evidence>
<feature type="region of interest" description="Disordered" evidence="3">
    <location>
        <begin position="1"/>
        <end position="81"/>
    </location>
</feature>
<comment type="caution">
    <text evidence="5">The sequence shown here is derived from an EMBL/GenBank/DDBJ whole genome shotgun (WGS) entry which is preliminary data.</text>
</comment>
<dbReference type="Pfam" id="PF00013">
    <property type="entry name" value="KH_1"/>
    <property type="match status" value="3"/>
</dbReference>
<dbReference type="CDD" id="cd22459">
    <property type="entry name" value="KH-I_PEPPER_rpt1_like"/>
    <property type="match status" value="1"/>
</dbReference>
<dbReference type="Gene3D" id="3.30.1370.10">
    <property type="entry name" value="K Homology domain, type 1"/>
    <property type="match status" value="1"/>
</dbReference>
<dbReference type="InterPro" id="IPR004088">
    <property type="entry name" value="KH_dom_type_1"/>
</dbReference>
<feature type="compositionally biased region" description="Polar residues" evidence="3">
    <location>
        <begin position="380"/>
        <end position="393"/>
    </location>
</feature>
<dbReference type="SUPFAM" id="SSF54791">
    <property type="entry name" value="Eukaryotic type KH-domain (KH-domain type I)"/>
    <property type="match status" value="3"/>
</dbReference>
<dbReference type="Proteomes" id="UP000807115">
    <property type="component" value="Chromosome 1"/>
</dbReference>
<feature type="domain" description="K Homology" evidence="4">
    <location>
        <begin position="393"/>
        <end position="463"/>
    </location>
</feature>
<organism evidence="5 6">
    <name type="scientific">Sorghum bicolor</name>
    <name type="common">Sorghum</name>
    <name type="synonym">Sorghum vulgare</name>
    <dbReference type="NCBI Taxonomy" id="4558"/>
    <lineage>
        <taxon>Eukaryota</taxon>
        <taxon>Viridiplantae</taxon>
        <taxon>Streptophyta</taxon>
        <taxon>Embryophyta</taxon>
        <taxon>Tracheophyta</taxon>
        <taxon>Spermatophyta</taxon>
        <taxon>Magnoliopsida</taxon>
        <taxon>Liliopsida</taxon>
        <taxon>Poales</taxon>
        <taxon>Poaceae</taxon>
        <taxon>PACMAD clade</taxon>
        <taxon>Panicoideae</taxon>
        <taxon>Andropogonodae</taxon>
        <taxon>Andropogoneae</taxon>
        <taxon>Sorghinae</taxon>
        <taxon>Sorghum</taxon>
    </lineage>
</organism>
<feature type="compositionally biased region" description="Pro residues" evidence="3">
    <location>
        <begin position="469"/>
        <end position="494"/>
    </location>
</feature>
<gene>
    <name evidence="5" type="ORF">BDA96_01G170900</name>
</gene>
<accession>A0A921UYF2</accession>
<sequence>MDEQVENFVGHDKGGLAQVPYDGEQPNPYDDVAKQYSEELGDQYNEQPGAQYDEGSANPYNEEQANVYNEETGNQYNEDPTNSYQEELENAFSGDPDMAQKDNSQVNNVDDDKWPGWPGESVFRILVPAQKVGAIIGRKGEFIKKMCEETKARIKILDGPPGVPERAVMISAKDEPDAPLSPAVDGLLRVHKRITDSSNGESGQLQRSAGNIGPTRLLVPSSQAGSLIGKQGATIKSIQDSSKSVVRIVENVPPVALNDDRVVEIQGEPLGVQKAVELIASHLRKFLVDRSVLPLFETHMKMHGMPREQPVPPPQHWGPPQTWGPPPNIPPGGPGFGGNPQFIPPRPQDSYYPTPDAPAMEKQPHYGISAYGREAPPSGASATGNQPLSHAGSQVTHNMHIPLNYADAVIGAAGASISYIRRHSGATVTIQESRGAPGEMAVEIIGTAAQVQTAQQLIQNFMAEAAAPGPAPASNPPAPPVDPSYGSYPPPYGAPPYGSSVAARPPLQYNGGSYGGPTYPPSYGY</sequence>
<keyword evidence="1" id="KW-0677">Repeat</keyword>
<feature type="region of interest" description="Disordered" evidence="3">
    <location>
        <begin position="305"/>
        <end position="393"/>
    </location>
</feature>
<name>A0A921UYF2_SORBI</name>
<feature type="region of interest" description="Disordered" evidence="3">
    <location>
        <begin position="466"/>
        <end position="525"/>
    </location>
</feature>
<protein>
    <recommendedName>
        <fullName evidence="4">K Homology domain-containing protein</fullName>
    </recommendedName>
</protein>
<proteinExistence type="predicted"/>
<evidence type="ECO:0000313" key="5">
    <source>
        <dbReference type="EMBL" id="KAG0548488.1"/>
    </source>
</evidence>
<reference evidence="5" key="2">
    <citation type="submission" date="2020-10" db="EMBL/GenBank/DDBJ databases">
        <authorList>
            <person name="Cooper E.A."/>
            <person name="Brenton Z.W."/>
            <person name="Flinn B.S."/>
            <person name="Jenkins J."/>
            <person name="Shu S."/>
            <person name="Flowers D."/>
            <person name="Luo F."/>
            <person name="Wang Y."/>
            <person name="Xia P."/>
            <person name="Barry K."/>
            <person name="Daum C."/>
            <person name="Lipzen A."/>
            <person name="Yoshinaga Y."/>
            <person name="Schmutz J."/>
            <person name="Saski C."/>
            <person name="Vermerris W."/>
            <person name="Kresovich S."/>
        </authorList>
    </citation>
    <scope>NUCLEOTIDE SEQUENCE</scope>
</reference>
<evidence type="ECO:0000256" key="3">
    <source>
        <dbReference type="SAM" id="MobiDB-lite"/>
    </source>
</evidence>
<dbReference type="CDD" id="cd22460">
    <property type="entry name" value="KH-I_PEPPER_rpt2_like"/>
    <property type="match status" value="1"/>
</dbReference>
<keyword evidence="2" id="KW-0694">RNA-binding</keyword>
<dbReference type="EMBL" id="CM027680">
    <property type="protein sequence ID" value="KAG0548488.1"/>
    <property type="molecule type" value="Genomic_DNA"/>
</dbReference>
<dbReference type="PROSITE" id="PS50084">
    <property type="entry name" value="KH_TYPE_1"/>
    <property type="match status" value="3"/>
</dbReference>
<evidence type="ECO:0000313" key="6">
    <source>
        <dbReference type="Proteomes" id="UP000807115"/>
    </source>
</evidence>
<feature type="domain" description="K Homology" evidence="4">
    <location>
        <begin position="211"/>
        <end position="284"/>
    </location>
</feature>
<dbReference type="AlphaFoldDB" id="A0A921UYF2"/>
<feature type="domain" description="K Homology" evidence="4">
    <location>
        <begin position="119"/>
        <end position="192"/>
    </location>
</feature>
<evidence type="ECO:0000256" key="1">
    <source>
        <dbReference type="ARBA" id="ARBA00022737"/>
    </source>
</evidence>
<feature type="compositionally biased region" description="Polar residues" evidence="3">
    <location>
        <begin position="58"/>
        <end position="81"/>
    </location>
</feature>